<evidence type="ECO:0000256" key="5">
    <source>
        <dbReference type="ARBA" id="ARBA00022723"/>
    </source>
</evidence>
<protein>
    <recommendedName>
        <fullName evidence="3">pyruvate kinase</fullName>
        <ecNumber evidence="3">2.7.1.40</ecNumber>
    </recommendedName>
</protein>
<dbReference type="GO" id="GO:0005524">
    <property type="term" value="F:ATP binding"/>
    <property type="evidence" value="ECO:0007669"/>
    <property type="project" value="UniProtKB-KW"/>
</dbReference>
<name>A0A383AWM6_9ZZZZ</name>
<evidence type="ECO:0000256" key="8">
    <source>
        <dbReference type="ARBA" id="ARBA00022840"/>
    </source>
</evidence>
<proteinExistence type="inferred from homology"/>
<dbReference type="EC" id="2.7.1.40" evidence="3"/>
<dbReference type="InterPro" id="IPR036918">
    <property type="entry name" value="Pyrv_Knase_C_sf"/>
</dbReference>
<keyword evidence="10" id="KW-0324">Glycolysis</keyword>
<comment type="pathway">
    <text evidence="1">Carbohydrate degradation; glycolysis; pyruvate from D-glyceraldehyde 3-phosphate: step 5/5.</text>
</comment>
<evidence type="ECO:0000256" key="1">
    <source>
        <dbReference type="ARBA" id="ARBA00004997"/>
    </source>
</evidence>
<dbReference type="GO" id="GO:0030955">
    <property type="term" value="F:potassium ion binding"/>
    <property type="evidence" value="ECO:0007669"/>
    <property type="project" value="InterPro"/>
</dbReference>
<dbReference type="GO" id="GO:0000287">
    <property type="term" value="F:magnesium ion binding"/>
    <property type="evidence" value="ECO:0007669"/>
    <property type="project" value="InterPro"/>
</dbReference>
<dbReference type="PRINTS" id="PR01050">
    <property type="entry name" value="PYRUVTKNASE"/>
</dbReference>
<evidence type="ECO:0000313" key="14">
    <source>
        <dbReference type="EMBL" id="SVE11585.1"/>
    </source>
</evidence>
<dbReference type="AlphaFoldDB" id="A0A383AWM6"/>
<dbReference type="InterPro" id="IPR001697">
    <property type="entry name" value="Pyr_Knase"/>
</dbReference>
<dbReference type="GO" id="GO:0016301">
    <property type="term" value="F:kinase activity"/>
    <property type="evidence" value="ECO:0007669"/>
    <property type="project" value="UniProtKB-KW"/>
</dbReference>
<dbReference type="InterPro" id="IPR015795">
    <property type="entry name" value="Pyrv_Knase_C"/>
</dbReference>
<evidence type="ECO:0000256" key="2">
    <source>
        <dbReference type="ARBA" id="ARBA00008663"/>
    </source>
</evidence>
<dbReference type="Gene3D" id="3.40.1380.20">
    <property type="entry name" value="Pyruvate kinase, C-terminal domain"/>
    <property type="match status" value="1"/>
</dbReference>
<reference evidence="14" key="1">
    <citation type="submission" date="2018-05" db="EMBL/GenBank/DDBJ databases">
        <authorList>
            <person name="Lanie J.A."/>
            <person name="Ng W.-L."/>
            <person name="Kazmierczak K.M."/>
            <person name="Andrzejewski T.M."/>
            <person name="Davidsen T.M."/>
            <person name="Wayne K.J."/>
            <person name="Tettelin H."/>
            <person name="Glass J.I."/>
            <person name="Rusch D."/>
            <person name="Podicherti R."/>
            <person name="Tsui H.-C.T."/>
            <person name="Winkler M.E."/>
        </authorList>
    </citation>
    <scope>NUCLEOTIDE SEQUENCE</scope>
</reference>
<evidence type="ECO:0000256" key="3">
    <source>
        <dbReference type="ARBA" id="ARBA00012142"/>
    </source>
</evidence>
<evidence type="ECO:0000256" key="6">
    <source>
        <dbReference type="ARBA" id="ARBA00022741"/>
    </source>
</evidence>
<dbReference type="Pfam" id="PF00224">
    <property type="entry name" value="PK"/>
    <property type="match status" value="1"/>
</dbReference>
<evidence type="ECO:0000256" key="9">
    <source>
        <dbReference type="ARBA" id="ARBA00022842"/>
    </source>
</evidence>
<dbReference type="EMBL" id="UINC01195155">
    <property type="protein sequence ID" value="SVE11585.1"/>
    <property type="molecule type" value="Genomic_DNA"/>
</dbReference>
<keyword evidence="4" id="KW-0808">Transferase</keyword>
<feature type="non-terminal residue" evidence="14">
    <location>
        <position position="1"/>
    </location>
</feature>
<keyword evidence="11" id="KW-0670">Pyruvate</keyword>
<evidence type="ECO:0000259" key="13">
    <source>
        <dbReference type="Pfam" id="PF02887"/>
    </source>
</evidence>
<accession>A0A383AWM6</accession>
<evidence type="ECO:0000256" key="11">
    <source>
        <dbReference type="ARBA" id="ARBA00023317"/>
    </source>
</evidence>
<dbReference type="UniPathway" id="UPA00109">
    <property type="reaction ID" value="UER00188"/>
</dbReference>
<evidence type="ECO:0000256" key="4">
    <source>
        <dbReference type="ARBA" id="ARBA00022679"/>
    </source>
</evidence>
<dbReference type="InterPro" id="IPR040442">
    <property type="entry name" value="Pyrv_kinase-like_dom_sf"/>
</dbReference>
<keyword evidence="9" id="KW-0460">Magnesium</keyword>
<dbReference type="InterPro" id="IPR015793">
    <property type="entry name" value="Pyrv_Knase_brl"/>
</dbReference>
<organism evidence="14">
    <name type="scientific">marine metagenome</name>
    <dbReference type="NCBI Taxonomy" id="408172"/>
    <lineage>
        <taxon>unclassified sequences</taxon>
        <taxon>metagenomes</taxon>
        <taxon>ecological metagenomes</taxon>
    </lineage>
</organism>
<dbReference type="InterPro" id="IPR015813">
    <property type="entry name" value="Pyrv/PenolPyrv_kinase-like_dom"/>
</dbReference>
<keyword evidence="5" id="KW-0479">Metal-binding</keyword>
<keyword evidence="8" id="KW-0067">ATP-binding</keyword>
<dbReference type="GO" id="GO:0004743">
    <property type="term" value="F:pyruvate kinase activity"/>
    <property type="evidence" value="ECO:0007669"/>
    <property type="project" value="UniProtKB-EC"/>
</dbReference>
<keyword evidence="6" id="KW-0547">Nucleotide-binding</keyword>
<feature type="domain" description="Pyruvate kinase C-terminal" evidence="13">
    <location>
        <begin position="127"/>
        <end position="239"/>
    </location>
</feature>
<evidence type="ECO:0000256" key="10">
    <source>
        <dbReference type="ARBA" id="ARBA00023152"/>
    </source>
</evidence>
<evidence type="ECO:0000259" key="12">
    <source>
        <dbReference type="Pfam" id="PF00224"/>
    </source>
</evidence>
<gene>
    <name evidence="14" type="ORF">METZ01_LOCUS464439</name>
</gene>
<keyword evidence="7" id="KW-0418">Kinase</keyword>
<dbReference type="Pfam" id="PF02887">
    <property type="entry name" value="PK_C"/>
    <property type="match status" value="1"/>
</dbReference>
<feature type="domain" description="Pyruvate kinase barrel" evidence="12">
    <location>
        <begin position="3"/>
        <end position="91"/>
    </location>
</feature>
<dbReference type="Gene3D" id="3.20.20.60">
    <property type="entry name" value="Phosphoenolpyruvate-binding domains"/>
    <property type="match status" value="1"/>
</dbReference>
<evidence type="ECO:0000256" key="7">
    <source>
        <dbReference type="ARBA" id="ARBA00022777"/>
    </source>
</evidence>
<dbReference type="SUPFAM" id="SSF51621">
    <property type="entry name" value="Phosphoenolpyruvate/pyruvate domain"/>
    <property type="match status" value="1"/>
</dbReference>
<dbReference type="PANTHER" id="PTHR11817">
    <property type="entry name" value="PYRUVATE KINASE"/>
    <property type="match status" value="1"/>
</dbReference>
<comment type="similarity">
    <text evidence="2">Belongs to the pyruvate kinase family.</text>
</comment>
<dbReference type="SUPFAM" id="SSF52935">
    <property type="entry name" value="PK C-terminal domain-like"/>
    <property type="match status" value="1"/>
</dbReference>
<sequence length="242" mass="26741">NAFDGVLVARGDLGVEMPIKELPMLQKKVVNECLQNRKPVIIATQILETMIHSPTPTRAEVNDIANAIYDGADAMMLSGETAVGKFAVESVQIMSEIAMSTDKDLDIQNFNRYIRQKRRDFQDVRGAICHSAMILSNDLEINNIVIMTETGLTAMKMARYRPKASIFALCTNEKVCYQLSLIWGVTPILVKPYSNTDKMIHDTGDLLKGKGYLEKGDLFIITAGVSAGVTGSTNMLKIHEVE</sequence>